<dbReference type="EMBL" id="MCBQ01019400">
    <property type="protein sequence ID" value="RKF56654.1"/>
    <property type="molecule type" value="Genomic_DNA"/>
</dbReference>
<proteinExistence type="predicted"/>
<dbReference type="Proteomes" id="UP000283383">
    <property type="component" value="Unassembled WGS sequence"/>
</dbReference>
<evidence type="ECO:0000313" key="2">
    <source>
        <dbReference type="Proteomes" id="UP000283383"/>
    </source>
</evidence>
<protein>
    <submittedName>
        <fullName evidence="1">Uncharacterized protein</fullName>
    </submittedName>
</protein>
<sequence length="40" mass="4674">MISNHSTLMNLKSRKQKISLKMLYPNVKRYPMIVPSTNPI</sequence>
<name>A0A420HGP5_9PEZI</name>
<organism evidence="1 2">
    <name type="scientific">Golovinomyces cichoracearum</name>
    <dbReference type="NCBI Taxonomy" id="62708"/>
    <lineage>
        <taxon>Eukaryota</taxon>
        <taxon>Fungi</taxon>
        <taxon>Dikarya</taxon>
        <taxon>Ascomycota</taxon>
        <taxon>Pezizomycotina</taxon>
        <taxon>Leotiomycetes</taxon>
        <taxon>Erysiphales</taxon>
        <taxon>Erysiphaceae</taxon>
        <taxon>Golovinomyces</taxon>
    </lineage>
</organism>
<evidence type="ECO:0000313" key="1">
    <source>
        <dbReference type="EMBL" id="RKF56654.1"/>
    </source>
</evidence>
<gene>
    <name evidence="1" type="ORF">GcM3_193035</name>
</gene>
<keyword evidence="2" id="KW-1185">Reference proteome</keyword>
<accession>A0A420HGP5</accession>
<dbReference type="AlphaFoldDB" id="A0A420HGP5"/>
<comment type="caution">
    <text evidence="1">The sequence shown here is derived from an EMBL/GenBank/DDBJ whole genome shotgun (WGS) entry which is preliminary data.</text>
</comment>
<reference evidence="1 2" key="1">
    <citation type="journal article" date="2018" name="BMC Genomics">
        <title>Comparative genome analyses reveal sequence features reflecting distinct modes of host-adaptation between dicot and monocot powdery mildew.</title>
        <authorList>
            <person name="Wu Y."/>
            <person name="Ma X."/>
            <person name="Pan Z."/>
            <person name="Kale S.D."/>
            <person name="Song Y."/>
            <person name="King H."/>
            <person name="Zhang Q."/>
            <person name="Presley C."/>
            <person name="Deng X."/>
            <person name="Wei C.I."/>
            <person name="Xiao S."/>
        </authorList>
    </citation>
    <scope>NUCLEOTIDE SEQUENCE [LARGE SCALE GENOMIC DNA]</scope>
    <source>
        <strain evidence="1">UMSG3</strain>
    </source>
</reference>